<evidence type="ECO:0000256" key="4">
    <source>
        <dbReference type="ARBA" id="ARBA00022989"/>
    </source>
</evidence>
<dbReference type="PANTHER" id="PTHR30213">
    <property type="entry name" value="INNER MEMBRANE PROTEIN YHJD"/>
    <property type="match status" value="1"/>
</dbReference>
<dbReference type="EMBL" id="FOWE01000004">
    <property type="protein sequence ID" value="SFO20946.1"/>
    <property type="molecule type" value="Genomic_DNA"/>
</dbReference>
<keyword evidence="5 6" id="KW-0472">Membrane</keyword>
<dbReference type="AlphaFoldDB" id="A0A1I5FBF1"/>
<feature type="transmembrane region" description="Helical" evidence="6">
    <location>
        <begin position="280"/>
        <end position="299"/>
    </location>
</feature>
<evidence type="ECO:0000256" key="6">
    <source>
        <dbReference type="SAM" id="Phobius"/>
    </source>
</evidence>
<dbReference type="GO" id="GO:0005886">
    <property type="term" value="C:plasma membrane"/>
    <property type="evidence" value="ECO:0007669"/>
    <property type="project" value="UniProtKB-SubCell"/>
</dbReference>
<comment type="subcellular location">
    <subcellularLocation>
        <location evidence="1">Cell membrane</location>
        <topology evidence="1">Multi-pass membrane protein</topology>
    </subcellularLocation>
</comment>
<organism evidence="7 8">
    <name type="scientific">Geodermatophilus obscurus</name>
    <dbReference type="NCBI Taxonomy" id="1861"/>
    <lineage>
        <taxon>Bacteria</taxon>
        <taxon>Bacillati</taxon>
        <taxon>Actinomycetota</taxon>
        <taxon>Actinomycetes</taxon>
        <taxon>Geodermatophilales</taxon>
        <taxon>Geodermatophilaceae</taxon>
        <taxon>Geodermatophilus</taxon>
    </lineage>
</organism>
<gene>
    <name evidence="7" type="ORF">SAMN05660359_02055</name>
</gene>
<dbReference type="PANTHER" id="PTHR30213:SF1">
    <property type="entry name" value="INNER MEMBRANE PROTEIN YHJD"/>
    <property type="match status" value="1"/>
</dbReference>
<sequence>MGAPRESRPPADAGRSPWARVTGAGAWVTALVEGQRRRRPWFDHLARAGGRYQRSQGDLMAAGVTYFVFLGLFPVLLLVASVIGLVLAGNALLQSELYTAIREAFPGPTGRLILDELDGAVGSAGVSGLIGLLGFVYAGLRAMDKLRVGMEQMWKGRADEPEFWRDNLADLVALLALGAVGVLSLGLTGTITQAATWLVDVLGLDGAPGIVVMTTVLGLGLALLTDLVVFLWLLRVVPSTSHPLRLLLPGAVFGAVGFELMKLAGSLYLSLISGSVTSSAFGGAVGILVWINVVVRFAFFTAAWTASLPSLTPVVPADPAAGVPVPAGAGAPRAAGR</sequence>
<evidence type="ECO:0000313" key="8">
    <source>
        <dbReference type="Proteomes" id="UP000183642"/>
    </source>
</evidence>
<keyword evidence="8" id="KW-1185">Reference proteome</keyword>
<dbReference type="InterPro" id="IPR017039">
    <property type="entry name" value="Virul_fac_BrkB"/>
</dbReference>
<keyword evidence="4 6" id="KW-1133">Transmembrane helix</keyword>
<feature type="transmembrane region" description="Helical" evidence="6">
    <location>
        <begin position="246"/>
        <end position="268"/>
    </location>
</feature>
<reference evidence="8" key="1">
    <citation type="submission" date="2016-10" db="EMBL/GenBank/DDBJ databases">
        <authorList>
            <person name="Varghese N."/>
            <person name="Submissions S."/>
        </authorList>
    </citation>
    <scope>NUCLEOTIDE SEQUENCE [LARGE SCALE GENOMIC DNA]</scope>
    <source>
        <strain evidence="8">DSM 43161</strain>
    </source>
</reference>
<accession>A0A1I5FBF1</accession>
<evidence type="ECO:0000256" key="3">
    <source>
        <dbReference type="ARBA" id="ARBA00022692"/>
    </source>
</evidence>
<dbReference type="RefSeq" id="WP_244274162.1">
    <property type="nucleotide sequence ID" value="NZ_FOWE01000004.1"/>
</dbReference>
<feature type="transmembrane region" description="Helical" evidence="6">
    <location>
        <begin position="120"/>
        <end position="140"/>
    </location>
</feature>
<evidence type="ECO:0000256" key="2">
    <source>
        <dbReference type="ARBA" id="ARBA00022475"/>
    </source>
</evidence>
<evidence type="ECO:0000313" key="7">
    <source>
        <dbReference type="EMBL" id="SFO20946.1"/>
    </source>
</evidence>
<dbReference type="Proteomes" id="UP000183642">
    <property type="component" value="Unassembled WGS sequence"/>
</dbReference>
<keyword evidence="3 6" id="KW-0812">Transmembrane</keyword>
<dbReference type="Pfam" id="PF03631">
    <property type="entry name" value="Virul_fac_BrkB"/>
    <property type="match status" value="1"/>
</dbReference>
<protein>
    <submittedName>
        <fullName evidence="7">Membrane protein</fullName>
    </submittedName>
</protein>
<evidence type="ECO:0000256" key="1">
    <source>
        <dbReference type="ARBA" id="ARBA00004651"/>
    </source>
</evidence>
<feature type="transmembrane region" description="Helical" evidence="6">
    <location>
        <begin position="64"/>
        <end position="88"/>
    </location>
</feature>
<feature type="transmembrane region" description="Helical" evidence="6">
    <location>
        <begin position="171"/>
        <end position="198"/>
    </location>
</feature>
<feature type="transmembrane region" description="Helical" evidence="6">
    <location>
        <begin position="210"/>
        <end position="234"/>
    </location>
</feature>
<keyword evidence="2" id="KW-1003">Cell membrane</keyword>
<proteinExistence type="predicted"/>
<name>A0A1I5FBF1_9ACTN</name>
<evidence type="ECO:0000256" key="5">
    <source>
        <dbReference type="ARBA" id="ARBA00023136"/>
    </source>
</evidence>